<dbReference type="PANTHER" id="PTHR39158">
    <property type="entry name" value="OS08G0560600 PROTEIN"/>
    <property type="match status" value="1"/>
</dbReference>
<evidence type="ECO:0000313" key="3">
    <source>
        <dbReference type="EMBL" id="REE67584.1"/>
    </source>
</evidence>
<dbReference type="OrthoDB" id="9798476at2"/>
<dbReference type="InterPro" id="IPR018961">
    <property type="entry name" value="DnaJ_homolog_subfam-C_membr-28"/>
</dbReference>
<dbReference type="RefSeq" id="WP_116191863.1">
    <property type="nucleotide sequence ID" value="NZ_QTTN01000042.1"/>
</dbReference>
<comment type="caution">
    <text evidence="3">The sequence shown here is derived from an EMBL/GenBank/DDBJ whole genome shotgun (WGS) entry which is preliminary data.</text>
</comment>
<keyword evidence="4" id="KW-1185">Reference proteome</keyword>
<reference evidence="3 4" key="1">
    <citation type="submission" date="2018-08" db="EMBL/GenBank/DDBJ databases">
        <title>Genomic Encyclopedia of Type Strains, Phase III (KMG-III): the genomes of soil and plant-associated and newly described type strains.</title>
        <authorList>
            <person name="Whitman W."/>
        </authorList>
    </citation>
    <scope>NUCLEOTIDE SEQUENCE [LARGE SCALE GENOMIC DNA]</scope>
    <source>
        <strain evidence="3 4">CGMCC 1.10966</strain>
    </source>
</reference>
<sequence>MRFWFKKNKKPIVSEAAPTPAPLETNEVQPDTKPSDMPATDTAVPSRQYWNSGMSAQDWISEMYREQERKGAFEHLAGKGKPLHVSSGDMMNSILKESNFLPPWLTLQHEIRDQLQRLLETGSAAISESELGDINEKINKYNSMVPSPVLQKWKLTRENWRQQIERWKS</sequence>
<feature type="region of interest" description="Disordered" evidence="1">
    <location>
        <begin position="14"/>
        <end position="45"/>
    </location>
</feature>
<organism evidence="3 4">
    <name type="scientific">Paenibacillus taihuensis</name>
    <dbReference type="NCBI Taxonomy" id="1156355"/>
    <lineage>
        <taxon>Bacteria</taxon>
        <taxon>Bacillati</taxon>
        <taxon>Bacillota</taxon>
        <taxon>Bacilli</taxon>
        <taxon>Bacillales</taxon>
        <taxon>Paenibacillaceae</taxon>
        <taxon>Paenibacillus</taxon>
    </lineage>
</organism>
<proteinExistence type="predicted"/>
<dbReference type="InterPro" id="IPR052573">
    <property type="entry name" value="DnaJ_C_subfamily_28"/>
</dbReference>
<gene>
    <name evidence="3" type="ORF">A8990_14211</name>
</gene>
<dbReference type="Proteomes" id="UP000256304">
    <property type="component" value="Unassembled WGS sequence"/>
</dbReference>
<feature type="domain" description="DnaJ homologue subfamily C member 28 conserved" evidence="2">
    <location>
        <begin position="59"/>
        <end position="118"/>
    </location>
</feature>
<protein>
    <submittedName>
        <fullName evidence="3">Uncharacterized protein DUF1992</fullName>
    </submittedName>
</protein>
<dbReference type="PANTHER" id="PTHR39158:SF1">
    <property type="entry name" value="DNAJ HOMOLOG SUBFAMILY C MEMBER 28"/>
    <property type="match status" value="1"/>
</dbReference>
<evidence type="ECO:0000256" key="1">
    <source>
        <dbReference type="SAM" id="MobiDB-lite"/>
    </source>
</evidence>
<evidence type="ECO:0000259" key="2">
    <source>
        <dbReference type="Pfam" id="PF09350"/>
    </source>
</evidence>
<accession>A0A3D9QVV3</accession>
<evidence type="ECO:0000313" key="4">
    <source>
        <dbReference type="Proteomes" id="UP000256304"/>
    </source>
</evidence>
<name>A0A3D9QVV3_9BACL</name>
<dbReference type="Pfam" id="PF09350">
    <property type="entry name" value="DJC28_CD"/>
    <property type="match status" value="1"/>
</dbReference>
<dbReference type="EMBL" id="QTTN01000042">
    <property type="protein sequence ID" value="REE67584.1"/>
    <property type="molecule type" value="Genomic_DNA"/>
</dbReference>
<dbReference type="AlphaFoldDB" id="A0A3D9QVV3"/>